<dbReference type="InterPro" id="IPR050109">
    <property type="entry name" value="HTH-type_TetR-like_transc_reg"/>
</dbReference>
<dbReference type="Gene3D" id="1.10.357.10">
    <property type="entry name" value="Tetracycline Repressor, domain 2"/>
    <property type="match status" value="1"/>
</dbReference>
<dbReference type="EMBL" id="BAABGM010000004">
    <property type="protein sequence ID" value="GAA4400739.1"/>
    <property type="molecule type" value="Genomic_DNA"/>
</dbReference>
<feature type="domain" description="HTH tetR-type" evidence="5">
    <location>
        <begin position="12"/>
        <end position="72"/>
    </location>
</feature>
<dbReference type="Proteomes" id="UP001500945">
    <property type="component" value="Unassembled WGS sequence"/>
</dbReference>
<evidence type="ECO:0000256" key="1">
    <source>
        <dbReference type="ARBA" id="ARBA00023015"/>
    </source>
</evidence>
<protein>
    <submittedName>
        <fullName evidence="6">TetR/AcrR family transcriptional regulator</fullName>
    </submittedName>
</protein>
<evidence type="ECO:0000256" key="3">
    <source>
        <dbReference type="ARBA" id="ARBA00023163"/>
    </source>
</evidence>
<dbReference type="PROSITE" id="PS50977">
    <property type="entry name" value="HTH_TETR_2"/>
    <property type="match status" value="1"/>
</dbReference>
<sequence>MGTAVTASDDEDRLESKLLRAALQRLANIPAEQLSLRRVAHDVGVSHQAPYVHFGSRRRFLAAVAGTGMAQATEQARAVLAAATDRPPDRLHALAEAYLAFIREQPHLHDLANGPTVAKADHPLLQQAAIEYWGLLHDTVAACQPHRTAEAEILRRAAVTWSTVYGISRLSAFGQIPASVPATADELIHGAIDQLIAGWHHGGGDPSQDS</sequence>
<dbReference type="InterPro" id="IPR025996">
    <property type="entry name" value="MT1864/Rv1816-like_C"/>
</dbReference>
<keyword evidence="3" id="KW-0804">Transcription</keyword>
<dbReference type="InterPro" id="IPR036271">
    <property type="entry name" value="Tet_transcr_reg_TetR-rel_C_sf"/>
</dbReference>
<evidence type="ECO:0000313" key="7">
    <source>
        <dbReference type="Proteomes" id="UP001500945"/>
    </source>
</evidence>
<organism evidence="6 7">
    <name type="scientific">Fodinibacter luteus</name>
    <dbReference type="NCBI Taxonomy" id="552064"/>
    <lineage>
        <taxon>Bacteria</taxon>
        <taxon>Bacillati</taxon>
        <taxon>Actinomycetota</taxon>
        <taxon>Actinomycetes</taxon>
        <taxon>Micrococcales</taxon>
        <taxon>Intrasporangiaceae</taxon>
        <taxon>Fodinibacter (ex Wang et al. 2009)</taxon>
    </lineage>
</organism>
<dbReference type="InterPro" id="IPR001647">
    <property type="entry name" value="HTH_TetR"/>
</dbReference>
<dbReference type="InterPro" id="IPR009057">
    <property type="entry name" value="Homeodomain-like_sf"/>
</dbReference>
<evidence type="ECO:0000256" key="2">
    <source>
        <dbReference type="ARBA" id="ARBA00023125"/>
    </source>
</evidence>
<dbReference type="PANTHER" id="PTHR30055">
    <property type="entry name" value="HTH-TYPE TRANSCRIPTIONAL REGULATOR RUTR"/>
    <property type="match status" value="1"/>
</dbReference>
<comment type="caution">
    <text evidence="6">The sequence shown here is derived from an EMBL/GenBank/DDBJ whole genome shotgun (WGS) entry which is preliminary data.</text>
</comment>
<evidence type="ECO:0000256" key="4">
    <source>
        <dbReference type="PROSITE-ProRule" id="PRU00335"/>
    </source>
</evidence>
<proteinExistence type="predicted"/>
<name>A0ABP8K514_9MICO</name>
<dbReference type="PANTHER" id="PTHR30055:SF220">
    <property type="entry name" value="TETR-FAMILY REGULATORY PROTEIN"/>
    <property type="match status" value="1"/>
</dbReference>
<evidence type="ECO:0000259" key="5">
    <source>
        <dbReference type="PROSITE" id="PS50977"/>
    </source>
</evidence>
<keyword evidence="2 4" id="KW-0238">DNA-binding</keyword>
<evidence type="ECO:0000313" key="6">
    <source>
        <dbReference type="EMBL" id="GAA4400739.1"/>
    </source>
</evidence>
<feature type="DNA-binding region" description="H-T-H motif" evidence="4">
    <location>
        <begin position="35"/>
        <end position="54"/>
    </location>
</feature>
<keyword evidence="7" id="KW-1185">Reference proteome</keyword>
<dbReference type="SUPFAM" id="SSF46689">
    <property type="entry name" value="Homeodomain-like"/>
    <property type="match status" value="1"/>
</dbReference>
<gene>
    <name evidence="6" type="ORF">GCM10023168_09790</name>
</gene>
<dbReference type="Pfam" id="PF13305">
    <property type="entry name" value="TetR_C_33"/>
    <property type="match status" value="1"/>
</dbReference>
<accession>A0ABP8K514</accession>
<dbReference type="SUPFAM" id="SSF48498">
    <property type="entry name" value="Tetracyclin repressor-like, C-terminal domain"/>
    <property type="match status" value="1"/>
</dbReference>
<reference evidence="7" key="1">
    <citation type="journal article" date="2019" name="Int. J. Syst. Evol. Microbiol.">
        <title>The Global Catalogue of Microorganisms (GCM) 10K type strain sequencing project: providing services to taxonomists for standard genome sequencing and annotation.</title>
        <authorList>
            <consortium name="The Broad Institute Genomics Platform"/>
            <consortium name="The Broad Institute Genome Sequencing Center for Infectious Disease"/>
            <person name="Wu L."/>
            <person name="Ma J."/>
        </authorList>
    </citation>
    <scope>NUCLEOTIDE SEQUENCE [LARGE SCALE GENOMIC DNA]</scope>
    <source>
        <strain evidence="7">JCM 17809</strain>
    </source>
</reference>
<keyword evidence="1" id="KW-0805">Transcription regulation</keyword>